<accession>A0AAP0CJL5</accession>
<dbReference type="InterPro" id="IPR027417">
    <property type="entry name" value="P-loop_NTPase"/>
</dbReference>
<proteinExistence type="inferred from homology"/>
<evidence type="ECO:0000313" key="9">
    <source>
        <dbReference type="EMBL" id="KAK9054578.1"/>
    </source>
</evidence>
<evidence type="ECO:0000256" key="6">
    <source>
        <dbReference type="ARBA" id="ARBA00023172"/>
    </source>
</evidence>
<evidence type="ECO:0000256" key="4">
    <source>
        <dbReference type="ARBA" id="ARBA00022806"/>
    </source>
</evidence>
<dbReference type="AlphaFoldDB" id="A0AAP0CJL5"/>
<comment type="similarity">
    <text evidence="1">Belongs to the SNF2/RAD54 helicase family.</text>
</comment>
<organism evidence="9 10">
    <name type="scientific">Deinandra increscens subsp. villosa</name>
    <dbReference type="NCBI Taxonomy" id="3103831"/>
    <lineage>
        <taxon>Eukaryota</taxon>
        <taxon>Viridiplantae</taxon>
        <taxon>Streptophyta</taxon>
        <taxon>Embryophyta</taxon>
        <taxon>Tracheophyta</taxon>
        <taxon>Spermatophyta</taxon>
        <taxon>Magnoliopsida</taxon>
        <taxon>eudicotyledons</taxon>
        <taxon>Gunneridae</taxon>
        <taxon>Pentapetalae</taxon>
        <taxon>asterids</taxon>
        <taxon>campanulids</taxon>
        <taxon>Asterales</taxon>
        <taxon>Asteraceae</taxon>
        <taxon>Asteroideae</taxon>
        <taxon>Heliantheae alliance</taxon>
        <taxon>Madieae</taxon>
        <taxon>Madiinae</taxon>
        <taxon>Deinandra</taxon>
    </lineage>
</organism>
<comment type="caution">
    <text evidence="9">The sequence shown here is derived from an EMBL/GenBank/DDBJ whole genome shotgun (WGS) entry which is preliminary data.</text>
</comment>
<sequence>MERFETLESIEQDDIFHDVEDDFDFQHGVDDEEEEDDVFHDVEYEIDSQDVIEDDEEEADVFHDVEEDIDSQHVAEHEEDDVFHDVEVDIDSQHGNPCSSYTKKYDEEEDDIFHDFEDDIDSQQDNPFSFYTTKLVEDYVEEDYVFHDVESDFSADFADFDSPSPAKNTGNKCDGGDEVSDILNNLSSKLEFLSTEKGKSPIKQPSSSFDSFIKENINEHTLEEISECINVEKSFSFASNLSNSSPKAHASRKDYISDGYVMTETRKSVSMESFIRIQKNQNVKHECEDDDCVVTSGQNFVPKVKDRLGKLGQESDDSSVVYTLIDESCDSTSEDGVPFSFSNSKLSFSLPSEIANKLYPHHLEGLKWLWSLHCKGKGGILGDDTGLGKTMQICGFLAGLFHSNLIKRVLVVAPKRLIPHWMKELGVVNLSGKTREYFGRCTKARQYGLRYILQDKGVILTTYDIVRKNVKALSGDYDETKEDALTWDYLILDQGHLIKNPSTQRAKSLCAIPCAHRIIISGIPLQNNLKELWALFNFCCPELLGDKKCFKDKYESAILRGNHKKASDRDKRIASDVAQDLDNCIQPYFLCRLKNEVFREDGGTNTAKLSKKIPGISHHNLLVSRTASVPAVETGEVTRISQSTNDIYPATKVYSCRKKGHNTGPETPLEQFDPFGTSQELEGSSGVVEAEYTGK</sequence>
<feature type="region of interest" description="Disordered" evidence="7">
    <location>
        <begin position="659"/>
        <end position="695"/>
    </location>
</feature>
<dbReference type="InterPro" id="IPR000330">
    <property type="entry name" value="SNF2_N"/>
</dbReference>
<dbReference type="GO" id="GO:0005524">
    <property type="term" value="F:ATP binding"/>
    <property type="evidence" value="ECO:0007669"/>
    <property type="project" value="UniProtKB-KW"/>
</dbReference>
<evidence type="ECO:0000256" key="3">
    <source>
        <dbReference type="ARBA" id="ARBA00022801"/>
    </source>
</evidence>
<name>A0AAP0CJL5_9ASTR</name>
<feature type="domain" description="Helicase ATP-binding" evidence="8">
    <location>
        <begin position="370"/>
        <end position="542"/>
    </location>
</feature>
<reference evidence="9 10" key="1">
    <citation type="submission" date="2024-04" db="EMBL/GenBank/DDBJ databases">
        <title>The reference genome of an endangered Asteraceae, Deinandra increscens subsp. villosa, native to the Central Coast of California.</title>
        <authorList>
            <person name="Guilliams M."/>
            <person name="Hasenstab-Lehman K."/>
            <person name="Meyer R."/>
            <person name="Mcevoy S."/>
        </authorList>
    </citation>
    <scope>NUCLEOTIDE SEQUENCE [LARGE SCALE GENOMIC DNA]</scope>
    <source>
        <tissue evidence="9">Leaf</tissue>
    </source>
</reference>
<dbReference type="SMART" id="SM00487">
    <property type="entry name" value="DEXDc"/>
    <property type="match status" value="1"/>
</dbReference>
<dbReference type="PROSITE" id="PS51192">
    <property type="entry name" value="HELICASE_ATP_BIND_1"/>
    <property type="match status" value="1"/>
</dbReference>
<dbReference type="EMBL" id="JBCNJP010000025">
    <property type="protein sequence ID" value="KAK9054578.1"/>
    <property type="molecule type" value="Genomic_DNA"/>
</dbReference>
<keyword evidence="3" id="KW-0378">Hydrolase</keyword>
<gene>
    <name evidence="9" type="ORF">SSX86_025657</name>
</gene>
<dbReference type="GO" id="GO:0016787">
    <property type="term" value="F:hydrolase activity"/>
    <property type="evidence" value="ECO:0007669"/>
    <property type="project" value="UniProtKB-KW"/>
</dbReference>
<keyword evidence="10" id="KW-1185">Reference proteome</keyword>
<dbReference type="Proteomes" id="UP001408789">
    <property type="component" value="Unassembled WGS sequence"/>
</dbReference>
<keyword evidence="4" id="KW-0347">Helicase</keyword>
<dbReference type="GO" id="GO:0015616">
    <property type="term" value="F:DNA translocase activity"/>
    <property type="evidence" value="ECO:0007669"/>
    <property type="project" value="TreeGrafter"/>
</dbReference>
<keyword evidence="6" id="KW-0233">DNA recombination</keyword>
<dbReference type="Gene3D" id="3.40.50.10810">
    <property type="entry name" value="Tandem AAA-ATPase domain"/>
    <property type="match status" value="1"/>
</dbReference>
<evidence type="ECO:0000256" key="1">
    <source>
        <dbReference type="ARBA" id="ARBA00007025"/>
    </source>
</evidence>
<dbReference type="SUPFAM" id="SSF52540">
    <property type="entry name" value="P-loop containing nucleoside triphosphate hydrolases"/>
    <property type="match status" value="1"/>
</dbReference>
<dbReference type="InterPro" id="IPR014001">
    <property type="entry name" value="Helicase_ATP-bd"/>
</dbReference>
<evidence type="ECO:0000256" key="2">
    <source>
        <dbReference type="ARBA" id="ARBA00022741"/>
    </source>
</evidence>
<protein>
    <recommendedName>
        <fullName evidence="8">Helicase ATP-binding domain-containing protein</fullName>
    </recommendedName>
</protein>
<dbReference type="InterPro" id="IPR050496">
    <property type="entry name" value="SNF2_RAD54_helicase_repair"/>
</dbReference>
<dbReference type="FunFam" id="3.40.50.10810:FF:000055">
    <property type="entry name" value="Protein CHROMATIN REMODELING 24"/>
    <property type="match status" value="1"/>
</dbReference>
<dbReference type="InterPro" id="IPR038718">
    <property type="entry name" value="SNF2-like_sf"/>
</dbReference>
<evidence type="ECO:0000256" key="7">
    <source>
        <dbReference type="SAM" id="MobiDB-lite"/>
    </source>
</evidence>
<dbReference type="GO" id="GO:0004386">
    <property type="term" value="F:helicase activity"/>
    <property type="evidence" value="ECO:0007669"/>
    <property type="project" value="UniProtKB-KW"/>
</dbReference>
<keyword evidence="2" id="KW-0547">Nucleotide-binding</keyword>
<dbReference type="Pfam" id="PF00176">
    <property type="entry name" value="SNF2-rel_dom"/>
    <property type="match status" value="1"/>
</dbReference>
<keyword evidence="5" id="KW-0067">ATP-binding</keyword>
<evidence type="ECO:0000313" key="10">
    <source>
        <dbReference type="Proteomes" id="UP001408789"/>
    </source>
</evidence>
<dbReference type="GO" id="GO:0006310">
    <property type="term" value="P:DNA recombination"/>
    <property type="evidence" value="ECO:0007669"/>
    <property type="project" value="UniProtKB-KW"/>
</dbReference>
<evidence type="ECO:0000256" key="5">
    <source>
        <dbReference type="ARBA" id="ARBA00022840"/>
    </source>
</evidence>
<dbReference type="PANTHER" id="PTHR45629:SF7">
    <property type="entry name" value="DNA EXCISION REPAIR PROTEIN ERCC-6-RELATED"/>
    <property type="match status" value="1"/>
</dbReference>
<dbReference type="PANTHER" id="PTHR45629">
    <property type="entry name" value="SNF2/RAD54 FAMILY MEMBER"/>
    <property type="match status" value="1"/>
</dbReference>
<evidence type="ECO:0000259" key="8">
    <source>
        <dbReference type="PROSITE" id="PS51192"/>
    </source>
</evidence>